<proteinExistence type="predicted"/>
<sequence length="345" mass="37801">MEVTGVRQREAWVAGVMPPVERVRDGLWSIPVPIPGSPLRYVLVYALELPGGVAIVDAGWDCEDAWQALVAGLGTAGFEVADVRAVLVTHIHPDHFGLAGRVREKSGAWIGMHPADAALVGHDDASLESVVAHGRAQLAATGAPDPVVHGYSVGSPGIQSFRHAGPDRLIEDHDVVDLPGWDLRAVWTPGHTPGHLCFHERGSGVLLSGDHVLPRISPNISVQPRQLADPLGTYLRSLRSVGEIDADEVLPAHEYRFRGLRERTDALMAHHDERLAEIEKAVLEAPGSTCWEITTRLTWSRPFDTMPEFLLRLAVRESLAHLVLLESRGRLRRGAEEVPRWFPVQ</sequence>
<dbReference type="RefSeq" id="WP_011874208.1">
    <property type="nucleotide sequence ID" value="NZ_BAAAGS010000006.1"/>
</dbReference>
<evidence type="ECO:0000313" key="3">
    <source>
        <dbReference type="Proteomes" id="UP001500729"/>
    </source>
</evidence>
<dbReference type="InterPro" id="IPR001279">
    <property type="entry name" value="Metallo-B-lactamas"/>
</dbReference>
<keyword evidence="3" id="KW-1185">Reference proteome</keyword>
<accession>A0ABN1CAR3</accession>
<dbReference type="PANTHER" id="PTHR23131">
    <property type="entry name" value="ENDORIBONUCLEASE LACTB2"/>
    <property type="match status" value="1"/>
</dbReference>
<dbReference type="Proteomes" id="UP001500729">
    <property type="component" value="Unassembled WGS sequence"/>
</dbReference>
<evidence type="ECO:0000313" key="2">
    <source>
        <dbReference type="EMBL" id="GAA0515264.1"/>
    </source>
</evidence>
<dbReference type="InterPro" id="IPR050662">
    <property type="entry name" value="Sec-metab_biosynth-thioest"/>
</dbReference>
<evidence type="ECO:0000259" key="1">
    <source>
        <dbReference type="SMART" id="SM00849"/>
    </source>
</evidence>
<dbReference type="InterPro" id="IPR036388">
    <property type="entry name" value="WH-like_DNA-bd_sf"/>
</dbReference>
<dbReference type="SUPFAM" id="SSF56281">
    <property type="entry name" value="Metallo-hydrolase/oxidoreductase"/>
    <property type="match status" value="1"/>
</dbReference>
<dbReference type="Gene3D" id="1.10.10.10">
    <property type="entry name" value="Winged helix-like DNA-binding domain superfamily/Winged helix DNA-binding domain"/>
    <property type="match status" value="1"/>
</dbReference>
<feature type="domain" description="Metallo-beta-lactamase" evidence="1">
    <location>
        <begin position="41"/>
        <end position="253"/>
    </location>
</feature>
<dbReference type="InterPro" id="IPR036866">
    <property type="entry name" value="RibonucZ/Hydroxyglut_hydro"/>
</dbReference>
<organism evidence="2 3">
    <name type="scientific">Saccharopolyspora erythraea</name>
    <name type="common">Streptomyces erythraeus</name>
    <dbReference type="NCBI Taxonomy" id="1836"/>
    <lineage>
        <taxon>Bacteria</taxon>
        <taxon>Bacillati</taxon>
        <taxon>Actinomycetota</taxon>
        <taxon>Actinomycetes</taxon>
        <taxon>Pseudonocardiales</taxon>
        <taxon>Pseudonocardiaceae</taxon>
        <taxon>Saccharopolyspora</taxon>
    </lineage>
</organism>
<name>A0ABN1CAR3_SACER</name>
<reference evidence="2 3" key="1">
    <citation type="journal article" date="2019" name="Int. J. Syst. Evol. Microbiol.">
        <title>The Global Catalogue of Microorganisms (GCM) 10K type strain sequencing project: providing services to taxonomists for standard genome sequencing and annotation.</title>
        <authorList>
            <consortium name="The Broad Institute Genomics Platform"/>
            <consortium name="The Broad Institute Genome Sequencing Center for Infectious Disease"/>
            <person name="Wu L."/>
            <person name="Ma J."/>
        </authorList>
    </citation>
    <scope>NUCLEOTIDE SEQUENCE [LARGE SCALE GENOMIC DNA]</scope>
    <source>
        <strain evidence="2 3">JCM 10303</strain>
    </source>
</reference>
<dbReference type="CDD" id="cd07725">
    <property type="entry name" value="TTHA1429-like_MBL-fold"/>
    <property type="match status" value="1"/>
</dbReference>
<dbReference type="EMBL" id="BAAAGS010000006">
    <property type="protein sequence ID" value="GAA0515264.1"/>
    <property type="molecule type" value="Genomic_DNA"/>
</dbReference>
<dbReference type="PANTHER" id="PTHR23131:SF4">
    <property type="entry name" value="METALLO-BETA-LACTAMASE SUPERFAMILY POTEIN"/>
    <property type="match status" value="1"/>
</dbReference>
<comment type="caution">
    <text evidence="2">The sequence shown here is derived from an EMBL/GenBank/DDBJ whole genome shotgun (WGS) entry which is preliminary data.</text>
</comment>
<gene>
    <name evidence="2" type="ORF">GCM10009533_12760</name>
</gene>
<dbReference type="Gene3D" id="3.60.15.10">
    <property type="entry name" value="Ribonuclease Z/Hydroxyacylglutathione hydrolase-like"/>
    <property type="match status" value="1"/>
</dbReference>
<dbReference type="Pfam" id="PF00753">
    <property type="entry name" value="Lactamase_B"/>
    <property type="match status" value="1"/>
</dbReference>
<protein>
    <submittedName>
        <fullName evidence="2">MBL fold metallo-hydrolase</fullName>
    </submittedName>
</protein>
<dbReference type="SMART" id="SM00849">
    <property type="entry name" value="Lactamase_B"/>
    <property type="match status" value="1"/>
</dbReference>